<dbReference type="Proteomes" id="UP000184520">
    <property type="component" value="Unassembled WGS sequence"/>
</dbReference>
<dbReference type="InterPro" id="IPR002925">
    <property type="entry name" value="Dienelactn_hydro"/>
</dbReference>
<keyword evidence="3" id="KW-1185">Reference proteome</keyword>
<dbReference type="OrthoDB" id="9787933at2"/>
<name>A0A1M5I0P5_9ALTE</name>
<dbReference type="Gene3D" id="3.40.50.1820">
    <property type="entry name" value="alpha/beta hydrolase"/>
    <property type="match status" value="1"/>
</dbReference>
<dbReference type="STRING" id="634436.SAMN05216361_1709"/>
<dbReference type="InterPro" id="IPR029058">
    <property type="entry name" value="AB_hydrolase_fold"/>
</dbReference>
<evidence type="ECO:0000259" key="1">
    <source>
        <dbReference type="Pfam" id="PF01738"/>
    </source>
</evidence>
<dbReference type="AlphaFoldDB" id="A0A1M5I0P5"/>
<evidence type="ECO:0000313" key="3">
    <source>
        <dbReference type="Proteomes" id="UP000184520"/>
    </source>
</evidence>
<dbReference type="SUPFAM" id="SSF53474">
    <property type="entry name" value="alpha/beta-Hydrolases"/>
    <property type="match status" value="1"/>
</dbReference>
<reference evidence="3" key="1">
    <citation type="submission" date="2016-11" db="EMBL/GenBank/DDBJ databases">
        <authorList>
            <person name="Varghese N."/>
            <person name="Submissions S."/>
        </authorList>
    </citation>
    <scope>NUCLEOTIDE SEQUENCE [LARGE SCALE GENOMIC DNA]</scope>
    <source>
        <strain evidence="3">CGMCC 1.8995</strain>
    </source>
</reference>
<dbReference type="PANTHER" id="PTHR47562">
    <property type="match status" value="1"/>
</dbReference>
<evidence type="ECO:0000313" key="2">
    <source>
        <dbReference type="EMBL" id="SHG21573.1"/>
    </source>
</evidence>
<dbReference type="RefSeq" id="WP_073320728.1">
    <property type="nucleotide sequence ID" value="NZ_FQWD01000002.1"/>
</dbReference>
<proteinExistence type="predicted"/>
<dbReference type="GO" id="GO:0016787">
    <property type="term" value="F:hydrolase activity"/>
    <property type="evidence" value="ECO:0007669"/>
    <property type="project" value="InterPro"/>
</dbReference>
<feature type="domain" description="Dienelactone hydrolase" evidence="1">
    <location>
        <begin position="17"/>
        <end position="243"/>
    </location>
</feature>
<dbReference type="PANTHER" id="PTHR47562:SF2">
    <property type="entry name" value="CARBOXYMETHYLENEBUTENOLIDASE-RELATED"/>
    <property type="match status" value="1"/>
</dbReference>
<organism evidence="2 3">
    <name type="scientific">Marisediminitalea aggregata</name>
    <dbReference type="NCBI Taxonomy" id="634436"/>
    <lineage>
        <taxon>Bacteria</taxon>
        <taxon>Pseudomonadati</taxon>
        <taxon>Pseudomonadota</taxon>
        <taxon>Gammaproteobacteria</taxon>
        <taxon>Alteromonadales</taxon>
        <taxon>Alteromonadaceae</taxon>
        <taxon>Marisediminitalea</taxon>
    </lineage>
</organism>
<protein>
    <submittedName>
        <fullName evidence="2">Carboxymethylenebutenolidase</fullName>
    </submittedName>
</protein>
<gene>
    <name evidence="2" type="ORF">SAMN05216361_1709</name>
</gene>
<accession>A0A1M5I0P5</accession>
<sequence length="248" mass="27520">MQIIQHTEDLSTATGTMRCYVYRPATEGQYATIVFYSEIFQHTAPIARSAAMMACHGFVVIVPEVFHELNAIGTVLGYDDEGKDKGNNDKWQKPLTSYDSDLTSIVEYCQSADFCTGAVGAMGVCLGGHLAYRAALNPAVSAAYCLYATDIHSDTLPASPEEQSLASMAEIQGEVFFVWGKQDPHVPAEGRLKIYQQCMETGLNYHWQEVNAVHAFMRDEGERYDGALALQMYQQAVQFFQRTLVTGR</sequence>
<dbReference type="EMBL" id="FQWD01000002">
    <property type="protein sequence ID" value="SHG21573.1"/>
    <property type="molecule type" value="Genomic_DNA"/>
</dbReference>
<dbReference type="Pfam" id="PF01738">
    <property type="entry name" value="DLH"/>
    <property type="match status" value="1"/>
</dbReference>